<comment type="caution">
    <text evidence="1">The sequence shown here is derived from an EMBL/GenBank/DDBJ whole genome shotgun (WGS) entry which is preliminary data.</text>
</comment>
<dbReference type="EMBL" id="CAJZAG010000012">
    <property type="protein sequence ID" value="CAG9184488.1"/>
    <property type="molecule type" value="Genomic_DNA"/>
</dbReference>
<protein>
    <submittedName>
        <fullName evidence="1">Uncharacterized protein</fullName>
    </submittedName>
</protein>
<reference evidence="1 2" key="1">
    <citation type="submission" date="2021-08" db="EMBL/GenBank/DDBJ databases">
        <authorList>
            <person name="Peeters C."/>
        </authorList>
    </citation>
    <scope>NUCLEOTIDE SEQUENCE [LARGE SCALE GENOMIC DNA]</scope>
    <source>
        <strain evidence="1 2">LMG 32289</strain>
    </source>
</reference>
<organism evidence="1 2">
    <name type="scientific">Cupriavidus pampae</name>
    <dbReference type="NCBI Taxonomy" id="659251"/>
    <lineage>
        <taxon>Bacteria</taxon>
        <taxon>Pseudomonadati</taxon>
        <taxon>Pseudomonadota</taxon>
        <taxon>Betaproteobacteria</taxon>
        <taxon>Burkholderiales</taxon>
        <taxon>Burkholderiaceae</taxon>
        <taxon>Cupriavidus</taxon>
    </lineage>
</organism>
<dbReference type="Proteomes" id="UP000706525">
    <property type="component" value="Unassembled WGS sequence"/>
</dbReference>
<proteinExistence type="predicted"/>
<accession>A0ABN7ZGC5</accession>
<sequence>MTSPIYYGSIHADESQRAMLESFGVSLGTYNDATQTFPARTSAEGLARLAEFCNDFPLTMHQRPVDAQDMQLRAGMTEEHVRAEAAFVTYHLSGAPVVQRRRWRGAASAIEAVIQSLTSTDGQKPATVDGRRLGELAQAMGVALQRGLTAQDGSWDNYVLDWAEAQSASDEADQTQNRELATFIARMQQDIQNDSALTDASRVDALEMRQIAFANAVSTAKAADFERCGRDIAARLAVGRKPDAVLLTSAMVREWIELEQREFLALEDTLRRGEAACLIEAIMTDNPDFCALFNHAHPAVSAIIASHAESQAYRVLEKEARKAGEQHGARPTLRPFAEYTVLTHTGGDRRHVAVFSDPMQAVLAFKDAPATARPYLLANGHMVFYRDPERDRITLTKTCRDSFQQMDLQRKDESDTSLSKTLQEGLRRTDVVIYSPTDGVFLGECLGVAFWSNLETADQPSAAAFPSVTHALQFMSTWQTPPPSDIQYVWVEPDVGGTHASIAACVRAGLPAWDISQIAHEDAAPAVH</sequence>
<name>A0ABN7ZGC5_9BURK</name>
<evidence type="ECO:0000313" key="2">
    <source>
        <dbReference type="Proteomes" id="UP000706525"/>
    </source>
</evidence>
<dbReference type="RefSeq" id="WP_223994332.1">
    <property type="nucleotide sequence ID" value="NZ_CAJZAG010000012.1"/>
</dbReference>
<gene>
    <name evidence="1" type="ORF">LMG32289_05637</name>
</gene>
<keyword evidence="2" id="KW-1185">Reference proteome</keyword>
<evidence type="ECO:0000313" key="1">
    <source>
        <dbReference type="EMBL" id="CAG9184488.1"/>
    </source>
</evidence>